<comment type="caution">
    <text evidence="1">The sequence shown here is derived from an EMBL/GenBank/DDBJ whole genome shotgun (WGS) entry which is preliminary data.</text>
</comment>
<evidence type="ECO:0000313" key="1">
    <source>
        <dbReference type="EMBL" id="KAH9802674.1"/>
    </source>
</evidence>
<keyword evidence="2" id="KW-1185">Reference proteome</keyword>
<protein>
    <submittedName>
        <fullName evidence="1">DUF2921 family protein</fullName>
    </submittedName>
</protein>
<proteinExistence type="predicted"/>
<name>A0ACB8NXY2_CITSI</name>
<evidence type="ECO:0000313" key="2">
    <source>
        <dbReference type="Proteomes" id="UP000829398"/>
    </source>
</evidence>
<dbReference type="Proteomes" id="UP000829398">
    <property type="component" value="Chromosome 1"/>
</dbReference>
<dbReference type="EMBL" id="CM039170">
    <property type="protein sequence ID" value="KAH9802674.1"/>
    <property type="molecule type" value="Genomic_DNA"/>
</dbReference>
<reference evidence="2" key="1">
    <citation type="journal article" date="2023" name="Hortic. Res.">
        <title>A chromosome-level phased genome enabling allele-level studies in sweet orange: a case study on citrus Huanglongbing tolerance.</title>
        <authorList>
            <person name="Wu B."/>
            <person name="Yu Q."/>
            <person name="Deng Z."/>
            <person name="Duan Y."/>
            <person name="Luo F."/>
            <person name="Gmitter F. Jr."/>
        </authorList>
    </citation>
    <scope>NUCLEOTIDE SEQUENCE [LARGE SCALE GENOMIC DNA]</scope>
    <source>
        <strain evidence="2">cv. Valencia</strain>
    </source>
</reference>
<accession>A0ACB8NXY2</accession>
<gene>
    <name evidence="1" type="ORF">KPL71_001481</name>
</gene>
<organism evidence="1 2">
    <name type="scientific">Citrus sinensis</name>
    <name type="common">Sweet orange</name>
    <name type="synonym">Citrus aurantium var. sinensis</name>
    <dbReference type="NCBI Taxonomy" id="2711"/>
    <lineage>
        <taxon>Eukaryota</taxon>
        <taxon>Viridiplantae</taxon>
        <taxon>Streptophyta</taxon>
        <taxon>Embryophyta</taxon>
        <taxon>Tracheophyta</taxon>
        <taxon>Spermatophyta</taxon>
        <taxon>Magnoliopsida</taxon>
        <taxon>eudicotyledons</taxon>
        <taxon>Gunneridae</taxon>
        <taxon>Pentapetalae</taxon>
        <taxon>rosids</taxon>
        <taxon>malvids</taxon>
        <taxon>Sapindales</taxon>
        <taxon>Rutaceae</taxon>
        <taxon>Aurantioideae</taxon>
        <taxon>Citrus</taxon>
    </lineage>
</organism>
<sequence>MRYNLSSYIFPWHNKRLNFHLLSITLIIHSSAFQWLHTLVISFFLIPICLKSFLSSATQISYADDHCNSTVHESNLNKFEPSISSFAVLHTGHYTGGNEIQSHNPSETSHSLTLRTLNVYRTDKNGEFAIEGSLLLRSRNSYYCSVKFRLHGFWSESFGNLCMVGGGYTYNKHGKSLNLEAVLKLGATPNSSSITTLVTGSLESLGSANDLNYFEPISLLVLMGMSYEYTLASKELIGYLPRVVSWKQIQCLEEEKRLRVLMEYPNFSYADLNKKFVAEGYWDDKMNRLCVVACRFLNIAESLAGGYVGDCTTRFSLSFLSIYWSKRTVNNSGYFDKILFRNSENSLGTVPVLKYEYTEINRARQLCWPKRKLQKSKWKKYPNGNSYDMQFGNANNSSGYATPLSVGDQFYQHYINPNTPSSSGTSKSLLVEENFRQNGHGNISYEIVIRLLRGKTFGGEVVQTLFRAINHGSTILWTEILLSFQFPPSIPKDKEGCIKGSIKSMRVESDPLYFEPMNVAVQESLSKMDWGDFHGSYIQRICVSLHWIVACPHEKSILKCFVPFSLVMLVLLTLGHMMPLLLNFEATFLRNLEGLRVLLGRSGWLEVNKALVRLITTVAFLLDFGLLQLSRPSKSADNADQPGLCYMLVLTQMLFNIFRNSKDNALASSFYIRTTSLQLLPNACKIFYPTDSDYASDICEIVVSSVCLLLAAIIFLQQLFGGCSNYPRKCIEGLEYEKVPSVSET</sequence>